<evidence type="ECO:0000259" key="4">
    <source>
        <dbReference type="Pfam" id="PF20990"/>
    </source>
</evidence>
<evidence type="ECO:0000256" key="1">
    <source>
        <dbReference type="SAM" id="MobiDB-lite"/>
    </source>
</evidence>
<keyword evidence="2" id="KW-0472">Membrane</keyword>
<dbReference type="OrthoDB" id="143710at2"/>
<evidence type="ECO:0000313" key="6">
    <source>
        <dbReference type="Proteomes" id="UP000199039"/>
    </source>
</evidence>
<feature type="domain" description="Predicted membrane protein YciQ-like C-terminal" evidence="4">
    <location>
        <begin position="485"/>
        <end position="541"/>
    </location>
</feature>
<dbReference type="InterPro" id="IPR018702">
    <property type="entry name" value="DUF2207"/>
</dbReference>
<feature type="domain" description="Predicted membrane protein YciQ-like C-terminal" evidence="4">
    <location>
        <begin position="359"/>
        <end position="471"/>
    </location>
</feature>
<feature type="compositionally biased region" description="Low complexity" evidence="1">
    <location>
        <begin position="582"/>
        <end position="599"/>
    </location>
</feature>
<gene>
    <name evidence="5" type="ORF">SAMN05216410_3330</name>
</gene>
<dbReference type="AlphaFoldDB" id="A0A1G6US45"/>
<feature type="transmembrane region" description="Helical" evidence="2">
    <location>
        <begin position="298"/>
        <end position="319"/>
    </location>
</feature>
<feature type="transmembrane region" description="Helical" evidence="2">
    <location>
        <begin position="30"/>
        <end position="50"/>
    </location>
</feature>
<dbReference type="Proteomes" id="UP000199039">
    <property type="component" value="Unassembled WGS sequence"/>
</dbReference>
<evidence type="ECO:0000256" key="2">
    <source>
        <dbReference type="SAM" id="Phobius"/>
    </source>
</evidence>
<dbReference type="InterPro" id="IPR048389">
    <property type="entry name" value="YciQ-like_C"/>
</dbReference>
<proteinExistence type="predicted"/>
<protein>
    <submittedName>
        <fullName evidence="5">Predicted membrane protein</fullName>
    </submittedName>
</protein>
<organism evidence="5 6">
    <name type="scientific">Sanguibacter gelidistatuariae</name>
    <dbReference type="NCBI Taxonomy" id="1814289"/>
    <lineage>
        <taxon>Bacteria</taxon>
        <taxon>Bacillati</taxon>
        <taxon>Actinomycetota</taxon>
        <taxon>Actinomycetes</taxon>
        <taxon>Micrococcales</taxon>
        <taxon>Sanguibacteraceae</taxon>
        <taxon>Sanguibacter</taxon>
    </lineage>
</organism>
<name>A0A1G6US45_9MICO</name>
<feature type="domain" description="DUF2207" evidence="3">
    <location>
        <begin position="69"/>
        <end position="256"/>
    </location>
</feature>
<keyword evidence="2" id="KW-1133">Transmembrane helix</keyword>
<dbReference type="EMBL" id="FMYH01000007">
    <property type="protein sequence ID" value="SDD44250.1"/>
    <property type="molecule type" value="Genomic_DNA"/>
</dbReference>
<evidence type="ECO:0000313" key="5">
    <source>
        <dbReference type="EMBL" id="SDD44250.1"/>
    </source>
</evidence>
<feature type="region of interest" description="Disordered" evidence="1">
    <location>
        <begin position="582"/>
        <end position="626"/>
    </location>
</feature>
<evidence type="ECO:0000259" key="3">
    <source>
        <dbReference type="Pfam" id="PF09972"/>
    </source>
</evidence>
<reference evidence="5 6" key="1">
    <citation type="submission" date="2016-09" db="EMBL/GenBank/DDBJ databases">
        <authorList>
            <person name="Capua I."/>
            <person name="De Benedictis P."/>
            <person name="Joannis T."/>
            <person name="Lombin L.H."/>
            <person name="Cattoli G."/>
        </authorList>
    </citation>
    <scope>NUCLEOTIDE SEQUENCE [LARGE SCALE GENOMIC DNA]</scope>
    <source>
        <strain evidence="5 6">ISLP-3</strain>
    </source>
</reference>
<feature type="compositionally biased region" description="Gly residues" evidence="1">
    <location>
        <begin position="600"/>
        <end position="626"/>
    </location>
</feature>
<keyword evidence="6" id="KW-1185">Reference proteome</keyword>
<dbReference type="Pfam" id="PF20990">
    <property type="entry name" value="DUF2207_C"/>
    <property type="match status" value="2"/>
</dbReference>
<dbReference type="RefSeq" id="WP_093185347.1">
    <property type="nucleotide sequence ID" value="NZ_FMYH01000007.1"/>
</dbReference>
<keyword evidence="2" id="KW-0812">Transmembrane</keyword>
<accession>A0A1G6US45</accession>
<dbReference type="Pfam" id="PF09972">
    <property type="entry name" value="DUF2207"/>
    <property type="match status" value="1"/>
</dbReference>
<sequence>MAPNLLGTPRNLAGRPGVTLPSEHVARRRVLVTSVVAAALTLLLAAVLLLTGTAAARADSGSAGEDQVRHLAVDLVIEDSGDVLVTETYRWDFGSREGRGFARDLNVLFDYPAGGYREYQYSDFEAGSPSGAPSDVVVIDHGGSLEVQVAAPEDSDVRVTGVQTYVLSYRIAGALNRIEGDPDAPDGEELFWNITGDSHVAMDQVDVTVTAPVPAERVRCTQSADGAPCDPISPPGAVVTASATDLPADTDLTLAVGYPLGTFANTDPILVPEEIDDDWMAESQKSADGVRSTIKGSLIGAGALIVVLGGGIGGSTLALRRKRRDLAYAGIPPGVIPAPGSGTPVAVVTHEPPVAVRFTPPDDLSVAEVGAIHTKTLRSRDATATIIDLAVRGYLRIEEIPRKSGRPANDWTLVATPPAQSDLLGYETTLLQALFRKRTTVRMSDLRDEFAARLGAVLGEVGSEIHARRLVTQKLGQEGGSFASFKQRTALGRAYYEQSRGFEKYLSVAEANQLRFEEGQDVFSRYLPYAIVYDLADRWAAIFARLEAQGIAVQRPTWYWSTSDTFAFGAFATTINRFSETSSSTLSSTPSAPSHSTTGSSGGSGFSGGGSSFSGGGGGGGGSHGL</sequence>
<dbReference type="STRING" id="1814289.SAMN05216410_3330"/>